<sequence length="74" mass="8119">MLENYAAVALLAASPSFKPALISQLEHGKEPCFIELQGQSWKADLAGELSKGCPCQRCLFLCFYFINMGDTCSL</sequence>
<gene>
    <name evidence="2" type="ORF">MDA_GLEAN10023272</name>
</gene>
<dbReference type="PROSITE" id="PS50805">
    <property type="entry name" value="KRAB"/>
    <property type="match status" value="1"/>
</dbReference>
<name>L5LHJ0_MYODS</name>
<dbReference type="InterPro" id="IPR001909">
    <property type="entry name" value="KRAB"/>
</dbReference>
<accession>L5LHJ0</accession>
<dbReference type="Proteomes" id="UP000010556">
    <property type="component" value="Unassembled WGS sequence"/>
</dbReference>
<evidence type="ECO:0000313" key="3">
    <source>
        <dbReference type="Proteomes" id="UP000010556"/>
    </source>
</evidence>
<dbReference type="AlphaFoldDB" id="L5LHJ0"/>
<evidence type="ECO:0000313" key="2">
    <source>
        <dbReference type="EMBL" id="ELK25103.1"/>
    </source>
</evidence>
<evidence type="ECO:0000259" key="1">
    <source>
        <dbReference type="PROSITE" id="PS50805"/>
    </source>
</evidence>
<proteinExistence type="predicted"/>
<dbReference type="GO" id="GO:0006355">
    <property type="term" value="P:regulation of DNA-templated transcription"/>
    <property type="evidence" value="ECO:0007669"/>
    <property type="project" value="InterPro"/>
</dbReference>
<feature type="domain" description="KRAB" evidence="1">
    <location>
        <begin position="1"/>
        <end position="44"/>
    </location>
</feature>
<protein>
    <recommendedName>
        <fullName evidence="1">KRAB domain-containing protein</fullName>
    </recommendedName>
</protein>
<dbReference type="EMBL" id="KB112367">
    <property type="protein sequence ID" value="ELK25103.1"/>
    <property type="molecule type" value="Genomic_DNA"/>
</dbReference>
<organism evidence="2 3">
    <name type="scientific">Myotis davidii</name>
    <name type="common">David's myotis</name>
    <dbReference type="NCBI Taxonomy" id="225400"/>
    <lineage>
        <taxon>Eukaryota</taxon>
        <taxon>Metazoa</taxon>
        <taxon>Chordata</taxon>
        <taxon>Craniata</taxon>
        <taxon>Vertebrata</taxon>
        <taxon>Euteleostomi</taxon>
        <taxon>Mammalia</taxon>
        <taxon>Eutheria</taxon>
        <taxon>Laurasiatheria</taxon>
        <taxon>Chiroptera</taxon>
        <taxon>Yangochiroptera</taxon>
        <taxon>Vespertilionidae</taxon>
        <taxon>Myotis</taxon>
    </lineage>
</organism>
<keyword evidence="3" id="KW-1185">Reference proteome</keyword>
<reference evidence="3" key="1">
    <citation type="journal article" date="2013" name="Science">
        <title>Comparative analysis of bat genomes provides insight into the evolution of flight and immunity.</title>
        <authorList>
            <person name="Zhang G."/>
            <person name="Cowled C."/>
            <person name="Shi Z."/>
            <person name="Huang Z."/>
            <person name="Bishop-Lilly K.A."/>
            <person name="Fang X."/>
            <person name="Wynne J.W."/>
            <person name="Xiong Z."/>
            <person name="Baker M.L."/>
            <person name="Zhao W."/>
            <person name="Tachedjian M."/>
            <person name="Zhu Y."/>
            <person name="Zhou P."/>
            <person name="Jiang X."/>
            <person name="Ng J."/>
            <person name="Yang L."/>
            <person name="Wu L."/>
            <person name="Xiao J."/>
            <person name="Feng Y."/>
            <person name="Chen Y."/>
            <person name="Sun X."/>
            <person name="Zhang Y."/>
            <person name="Marsh G.A."/>
            <person name="Crameri G."/>
            <person name="Broder C.C."/>
            <person name="Frey K.G."/>
            <person name="Wang L.F."/>
            <person name="Wang J."/>
        </authorList>
    </citation>
    <scope>NUCLEOTIDE SEQUENCE [LARGE SCALE GENOMIC DNA]</scope>
</reference>